<keyword evidence="3 7" id="KW-0812">Transmembrane</keyword>
<evidence type="ECO:0000256" key="6">
    <source>
        <dbReference type="SAM" id="MobiDB-lite"/>
    </source>
</evidence>
<dbReference type="Gene3D" id="3.30.700.10">
    <property type="entry name" value="Glycoprotein, Type 4 Pilin"/>
    <property type="match status" value="1"/>
</dbReference>
<dbReference type="InterPro" id="IPR000983">
    <property type="entry name" value="Bac_GSPG_pilin"/>
</dbReference>
<comment type="subcellular location">
    <subcellularLocation>
        <location evidence="1">Membrane</location>
        <topology evidence="1">Single-pass membrane protein</topology>
    </subcellularLocation>
</comment>
<feature type="transmembrane region" description="Helical" evidence="7">
    <location>
        <begin position="104"/>
        <end position="124"/>
    </location>
</feature>
<keyword evidence="5 7" id="KW-0472">Membrane</keyword>
<sequence length="253" mass="25900">MGGVTGRGTLKRSADFGCLPFFLFNTMSRITQTWMSPLPEKRAGGRTQPGGRSRCIAPDPAPWACRGASRPGHRAAPRGAQHGLASDSGPGLALGLCQASAGGFTLVELMIVIVIVGVLSAVGLPQLIGQKGRAVATEALSTLGALNRAAQGYFVENNTFATFTIDQSGVVTSSNGTKYYTYALIGTPSLTKISFSATPKSGALSTDGWGATAQVIQQGGLFGACVKKTDTDTSTKGTYVTPTASCTASVAAS</sequence>
<dbReference type="Pfam" id="PF16734">
    <property type="entry name" value="Pilin_GH"/>
    <property type="match status" value="1"/>
</dbReference>
<keyword evidence="2" id="KW-0488">Methylation</keyword>
<evidence type="ECO:0000256" key="3">
    <source>
        <dbReference type="ARBA" id="ARBA00022692"/>
    </source>
</evidence>
<evidence type="ECO:0000313" key="9">
    <source>
        <dbReference type="Proteomes" id="UP000317990"/>
    </source>
</evidence>
<evidence type="ECO:0000256" key="4">
    <source>
        <dbReference type="ARBA" id="ARBA00022989"/>
    </source>
</evidence>
<keyword evidence="4 7" id="KW-1133">Transmembrane helix</keyword>
<dbReference type="GO" id="GO:0015627">
    <property type="term" value="C:type II protein secretion system complex"/>
    <property type="evidence" value="ECO:0007669"/>
    <property type="project" value="InterPro"/>
</dbReference>
<dbReference type="SUPFAM" id="SSF54523">
    <property type="entry name" value="Pili subunits"/>
    <property type="match status" value="1"/>
</dbReference>
<dbReference type="GO" id="GO:0016020">
    <property type="term" value="C:membrane"/>
    <property type="evidence" value="ECO:0007669"/>
    <property type="project" value="UniProtKB-SubCell"/>
</dbReference>
<evidence type="ECO:0000313" key="8">
    <source>
        <dbReference type="EMBL" id="TGG92616.1"/>
    </source>
</evidence>
<dbReference type="InterPro" id="IPR045584">
    <property type="entry name" value="Pilin-like"/>
</dbReference>
<dbReference type="Proteomes" id="UP000317990">
    <property type="component" value="Unassembled WGS sequence"/>
</dbReference>
<evidence type="ECO:0000256" key="7">
    <source>
        <dbReference type="SAM" id="Phobius"/>
    </source>
</evidence>
<dbReference type="GO" id="GO:0015628">
    <property type="term" value="P:protein secretion by the type II secretion system"/>
    <property type="evidence" value="ECO:0007669"/>
    <property type="project" value="InterPro"/>
</dbReference>
<comment type="caution">
    <text evidence="8">The sequence shown here is derived from an EMBL/GenBank/DDBJ whole genome shotgun (WGS) entry which is preliminary data.</text>
</comment>
<dbReference type="PANTHER" id="PTHR30093:SF44">
    <property type="entry name" value="TYPE II SECRETION SYSTEM CORE PROTEIN G"/>
    <property type="match status" value="1"/>
</dbReference>
<feature type="region of interest" description="Disordered" evidence="6">
    <location>
        <begin position="38"/>
        <end position="61"/>
    </location>
</feature>
<gene>
    <name evidence="8" type="ORF">ERJ67_05195</name>
</gene>
<dbReference type="EMBL" id="SRMO01000059">
    <property type="protein sequence ID" value="TGG92616.1"/>
    <property type="molecule type" value="Genomic_DNA"/>
</dbReference>
<evidence type="ECO:0000256" key="1">
    <source>
        <dbReference type="ARBA" id="ARBA00004167"/>
    </source>
</evidence>
<dbReference type="NCBIfam" id="TIGR02532">
    <property type="entry name" value="IV_pilin_GFxxxE"/>
    <property type="match status" value="1"/>
</dbReference>
<organism evidence="8 9">
    <name type="scientific">Aphanocapsa feldmannii 277cV</name>
    <dbReference type="NCBI Taxonomy" id="2507553"/>
    <lineage>
        <taxon>Bacteria</taxon>
        <taxon>Bacillati</taxon>
        <taxon>Cyanobacteriota</taxon>
        <taxon>Cyanophyceae</taxon>
        <taxon>Oscillatoriophycideae</taxon>
        <taxon>Chroococcales</taxon>
        <taxon>Microcystaceae</taxon>
        <taxon>Aphanocapsa</taxon>
    </lineage>
</organism>
<name>A0A524RNI1_9CHRO</name>
<evidence type="ECO:0000256" key="5">
    <source>
        <dbReference type="ARBA" id="ARBA00023136"/>
    </source>
</evidence>
<evidence type="ECO:0000256" key="2">
    <source>
        <dbReference type="ARBA" id="ARBA00022481"/>
    </source>
</evidence>
<dbReference type="PANTHER" id="PTHR30093">
    <property type="entry name" value="GENERAL SECRETION PATHWAY PROTEIN G"/>
    <property type="match status" value="1"/>
</dbReference>
<dbReference type="InterPro" id="IPR031975">
    <property type="entry name" value="Pilin_GH"/>
</dbReference>
<proteinExistence type="predicted"/>
<protein>
    <submittedName>
        <fullName evidence="8">Prepilin-type N-terminal cleavage/methylation domain-containing protein</fullName>
    </submittedName>
</protein>
<dbReference type="InterPro" id="IPR012902">
    <property type="entry name" value="N_methyl_site"/>
</dbReference>
<accession>A0A524RNI1</accession>
<dbReference type="AlphaFoldDB" id="A0A524RNI1"/>
<dbReference type="Pfam" id="PF07963">
    <property type="entry name" value="N_methyl"/>
    <property type="match status" value="1"/>
</dbReference>
<reference evidence="8 9" key="1">
    <citation type="journal article" date="2019" name="mSystems">
        <title>Life at home and on the roam: Genomic adaptions reflect the dual lifestyle of an intracellular, facultative symbiont.</title>
        <authorList>
            <person name="Burgsdorf I."/>
        </authorList>
    </citation>
    <scope>NUCLEOTIDE SEQUENCE [LARGE SCALE GENOMIC DNA]</scope>
    <source>
        <strain evidence="8">277cV</strain>
    </source>
</reference>
<dbReference type="PRINTS" id="PR00813">
    <property type="entry name" value="BCTERIALGSPG"/>
</dbReference>